<dbReference type="Gene3D" id="1.10.510.10">
    <property type="entry name" value="Transferase(Phosphotransferase) domain 1"/>
    <property type="match status" value="1"/>
</dbReference>
<dbReference type="PROSITE" id="PS50011">
    <property type="entry name" value="PROTEIN_KINASE_DOM"/>
    <property type="match status" value="1"/>
</dbReference>
<organism evidence="2 3">
    <name type="scientific">Ensete ventricosum</name>
    <name type="common">Abyssinian banana</name>
    <name type="synonym">Musa ensete</name>
    <dbReference type="NCBI Taxonomy" id="4639"/>
    <lineage>
        <taxon>Eukaryota</taxon>
        <taxon>Viridiplantae</taxon>
        <taxon>Streptophyta</taxon>
        <taxon>Embryophyta</taxon>
        <taxon>Tracheophyta</taxon>
        <taxon>Spermatophyta</taxon>
        <taxon>Magnoliopsida</taxon>
        <taxon>Liliopsida</taxon>
        <taxon>Zingiberales</taxon>
        <taxon>Musaceae</taxon>
        <taxon>Ensete</taxon>
    </lineage>
</organism>
<dbReference type="EMBL" id="AMZH03014648">
    <property type="protein sequence ID" value="RRT47275.1"/>
    <property type="molecule type" value="Genomic_DNA"/>
</dbReference>
<dbReference type="PANTHER" id="PTHR45631:SF68">
    <property type="entry name" value="REPEAT FAMILY PROTEIN, PUTATIVE, EXPRESSED-RELATED"/>
    <property type="match status" value="1"/>
</dbReference>
<dbReference type="SUPFAM" id="SSF56112">
    <property type="entry name" value="Protein kinase-like (PK-like)"/>
    <property type="match status" value="1"/>
</dbReference>
<dbReference type="InterPro" id="IPR011009">
    <property type="entry name" value="Kinase-like_dom_sf"/>
</dbReference>
<gene>
    <name evidence="2" type="ORF">B296_00039122</name>
</gene>
<comment type="caution">
    <text evidence="2">The sequence shown here is derived from an EMBL/GenBank/DDBJ whole genome shotgun (WGS) entry which is preliminary data.</text>
</comment>
<evidence type="ECO:0000313" key="3">
    <source>
        <dbReference type="Proteomes" id="UP000287651"/>
    </source>
</evidence>
<evidence type="ECO:0000313" key="2">
    <source>
        <dbReference type="EMBL" id="RRT47275.1"/>
    </source>
</evidence>
<dbReference type="InterPro" id="IPR001245">
    <property type="entry name" value="Ser-Thr/Tyr_kinase_cat_dom"/>
</dbReference>
<dbReference type="PANTHER" id="PTHR45631">
    <property type="entry name" value="OS07G0107800 PROTEIN-RELATED"/>
    <property type="match status" value="1"/>
</dbReference>
<dbReference type="GO" id="GO:0005524">
    <property type="term" value="F:ATP binding"/>
    <property type="evidence" value="ECO:0007669"/>
    <property type="project" value="InterPro"/>
</dbReference>
<evidence type="ECO:0000259" key="1">
    <source>
        <dbReference type="PROSITE" id="PS50011"/>
    </source>
</evidence>
<name>A0A426Y664_ENSVE</name>
<protein>
    <recommendedName>
        <fullName evidence="1">Protein kinase domain-containing protein</fullName>
    </recommendedName>
</protein>
<dbReference type="Pfam" id="PF07714">
    <property type="entry name" value="PK_Tyr_Ser-Thr"/>
    <property type="match status" value="1"/>
</dbReference>
<accession>A0A426Y664</accession>
<reference evidence="2 3" key="1">
    <citation type="journal article" date="2014" name="Agronomy (Basel)">
        <title>A Draft Genome Sequence for Ensete ventricosum, the Drought-Tolerant Tree Against Hunger.</title>
        <authorList>
            <person name="Harrison J."/>
            <person name="Moore K.A."/>
            <person name="Paszkiewicz K."/>
            <person name="Jones T."/>
            <person name="Grant M."/>
            <person name="Ambacheew D."/>
            <person name="Muzemil S."/>
            <person name="Studholme D.J."/>
        </authorList>
    </citation>
    <scope>NUCLEOTIDE SEQUENCE [LARGE SCALE GENOMIC DNA]</scope>
</reference>
<dbReference type="Proteomes" id="UP000287651">
    <property type="component" value="Unassembled WGS sequence"/>
</dbReference>
<feature type="domain" description="Protein kinase" evidence="1">
    <location>
        <begin position="1"/>
        <end position="88"/>
    </location>
</feature>
<proteinExistence type="predicted"/>
<dbReference type="AlphaFoldDB" id="A0A426Y664"/>
<sequence>MHRYYVSQQLTEKSDIYSFGVILLELISGQEPISSESFGLNCRNIVAWDDYDLQSVWKIAEIAIMCVKPHGAQRPSISEVLKEVQQAIAIQHGSELNGNCLIERLSKESVGTSMHVDHPLNLPTYQNASFPELFVQPDLR</sequence>
<dbReference type="InterPro" id="IPR000719">
    <property type="entry name" value="Prot_kinase_dom"/>
</dbReference>
<dbReference type="GO" id="GO:0004672">
    <property type="term" value="F:protein kinase activity"/>
    <property type="evidence" value="ECO:0007669"/>
    <property type="project" value="InterPro"/>
</dbReference>